<proteinExistence type="predicted"/>
<feature type="transmembrane region" description="Helical" evidence="26">
    <location>
        <begin position="25"/>
        <end position="53"/>
    </location>
</feature>
<dbReference type="PANTHER" id="PTHR11662">
    <property type="entry name" value="SOLUTE CARRIER FAMILY 17"/>
    <property type="match status" value="1"/>
</dbReference>
<evidence type="ECO:0000256" key="22">
    <source>
        <dbReference type="ARBA" id="ARBA00069713"/>
    </source>
</evidence>
<dbReference type="GO" id="GO:0046942">
    <property type="term" value="P:carboxylic acid transport"/>
    <property type="evidence" value="ECO:0007669"/>
    <property type="project" value="UniProtKB-ARBA"/>
</dbReference>
<dbReference type="EMBL" id="CAJPVJ010016166">
    <property type="protein sequence ID" value="CAG2176128.1"/>
    <property type="molecule type" value="Genomic_DNA"/>
</dbReference>
<reference evidence="28" key="1">
    <citation type="submission" date="2020-11" db="EMBL/GenBank/DDBJ databases">
        <authorList>
            <person name="Tran Van P."/>
        </authorList>
    </citation>
    <scope>NUCLEOTIDE SEQUENCE</scope>
</reference>
<dbReference type="InterPro" id="IPR050382">
    <property type="entry name" value="MFS_Na/Anion_cotransporter"/>
</dbReference>
<evidence type="ECO:0000256" key="2">
    <source>
        <dbReference type="ARBA" id="ARBA00004554"/>
    </source>
</evidence>
<evidence type="ECO:0000256" key="18">
    <source>
        <dbReference type="ARBA" id="ARBA00051403"/>
    </source>
</evidence>
<feature type="transmembrane region" description="Helical" evidence="26">
    <location>
        <begin position="212"/>
        <end position="232"/>
    </location>
</feature>
<evidence type="ECO:0000256" key="21">
    <source>
        <dbReference type="ARBA" id="ARBA00056891"/>
    </source>
</evidence>
<keyword evidence="8" id="KW-0769">Symport</keyword>
<evidence type="ECO:0000256" key="10">
    <source>
        <dbReference type="ARBA" id="ARBA00023018"/>
    </source>
</evidence>
<dbReference type="GO" id="GO:0005765">
    <property type="term" value="C:lysosomal membrane"/>
    <property type="evidence" value="ECO:0007669"/>
    <property type="project" value="UniProtKB-SubCell"/>
</dbReference>
<keyword evidence="7 26" id="KW-0812">Transmembrane</keyword>
<name>A0A7R9MFJ2_9ACAR</name>
<keyword evidence="29" id="KW-1185">Reference proteome</keyword>
<protein>
    <recommendedName>
        <fullName evidence="22">Sialin</fullName>
    </recommendedName>
    <alternativeName>
        <fullName evidence="25">H(+)/nitrate cotransporter</fullName>
    </alternativeName>
    <alternativeName>
        <fullName evidence="23">H(+)/sialic acid cotransporter</fullName>
    </alternativeName>
    <alternativeName>
        <fullName evidence="24">Vesicular excitatory amino acid transporter</fullName>
    </alternativeName>
</protein>
<evidence type="ECO:0000256" key="6">
    <source>
        <dbReference type="ARBA" id="ARBA00022475"/>
    </source>
</evidence>
<dbReference type="InterPro" id="IPR011701">
    <property type="entry name" value="MFS"/>
</dbReference>
<dbReference type="InterPro" id="IPR020846">
    <property type="entry name" value="MFS_dom"/>
</dbReference>
<evidence type="ECO:0000256" key="3">
    <source>
        <dbReference type="ARBA" id="ARBA00004638"/>
    </source>
</evidence>
<evidence type="ECO:0000256" key="9">
    <source>
        <dbReference type="ARBA" id="ARBA00022989"/>
    </source>
</evidence>
<feature type="transmembrane region" description="Helical" evidence="26">
    <location>
        <begin position="117"/>
        <end position="137"/>
    </location>
</feature>
<evidence type="ECO:0000256" key="8">
    <source>
        <dbReference type="ARBA" id="ARBA00022847"/>
    </source>
</evidence>
<comment type="catalytic activity">
    <reaction evidence="15">
        <text>2 nitrate(out) + H(+)(out) = 2 nitrate(in) + H(+)(in)</text>
        <dbReference type="Rhea" id="RHEA:71539"/>
        <dbReference type="ChEBI" id="CHEBI:15378"/>
        <dbReference type="ChEBI" id="CHEBI:17632"/>
    </reaction>
    <physiologicalReaction direction="left-to-right" evidence="15">
        <dbReference type="Rhea" id="RHEA:71540"/>
    </physiologicalReaction>
</comment>
<dbReference type="CDD" id="cd17318">
    <property type="entry name" value="MFS_SLC17"/>
    <property type="match status" value="1"/>
</dbReference>
<dbReference type="PROSITE" id="PS50850">
    <property type="entry name" value="MFS"/>
    <property type="match status" value="1"/>
</dbReference>
<evidence type="ECO:0000256" key="14">
    <source>
        <dbReference type="ARBA" id="ARBA00023329"/>
    </source>
</evidence>
<dbReference type="GO" id="GO:0015293">
    <property type="term" value="F:symporter activity"/>
    <property type="evidence" value="ECO:0007669"/>
    <property type="project" value="UniProtKB-KW"/>
</dbReference>
<keyword evidence="12" id="KW-0325">Glycoprotein</keyword>
<comment type="catalytic activity">
    <reaction evidence="17">
        <text>N-acetylneuraminate(in) + H(+)(in) = N-acetylneuraminate(out) + H(+)(out)</text>
        <dbReference type="Rhea" id="RHEA:28987"/>
        <dbReference type="ChEBI" id="CHEBI:15378"/>
        <dbReference type="ChEBI" id="CHEBI:35418"/>
    </reaction>
    <physiologicalReaction direction="right-to-left" evidence="17">
        <dbReference type="Rhea" id="RHEA:28989"/>
    </physiologicalReaction>
</comment>
<evidence type="ECO:0000256" key="11">
    <source>
        <dbReference type="ARBA" id="ARBA00023136"/>
    </source>
</evidence>
<dbReference type="Pfam" id="PF07690">
    <property type="entry name" value="MFS_1"/>
    <property type="match status" value="1"/>
</dbReference>
<keyword evidence="13" id="KW-0458">Lysosome</keyword>
<keyword evidence="5" id="KW-0813">Transport</keyword>
<feature type="transmembrane region" description="Helical" evidence="26">
    <location>
        <begin position="443"/>
        <end position="462"/>
    </location>
</feature>
<evidence type="ECO:0000256" key="7">
    <source>
        <dbReference type="ARBA" id="ARBA00022692"/>
    </source>
</evidence>
<dbReference type="EMBL" id="OC930991">
    <property type="protein sequence ID" value="CAD7658942.1"/>
    <property type="molecule type" value="Genomic_DNA"/>
</dbReference>
<evidence type="ECO:0000256" key="17">
    <source>
        <dbReference type="ARBA" id="ARBA00050625"/>
    </source>
</evidence>
<dbReference type="OrthoDB" id="2985014at2759"/>
<dbReference type="AlphaFoldDB" id="A0A7R9MFJ2"/>
<evidence type="ECO:0000256" key="4">
    <source>
        <dbReference type="ARBA" id="ARBA00004656"/>
    </source>
</evidence>
<organism evidence="28">
    <name type="scientific">Oppiella nova</name>
    <dbReference type="NCBI Taxonomy" id="334625"/>
    <lineage>
        <taxon>Eukaryota</taxon>
        <taxon>Metazoa</taxon>
        <taxon>Ecdysozoa</taxon>
        <taxon>Arthropoda</taxon>
        <taxon>Chelicerata</taxon>
        <taxon>Arachnida</taxon>
        <taxon>Acari</taxon>
        <taxon>Acariformes</taxon>
        <taxon>Sarcoptiformes</taxon>
        <taxon>Oribatida</taxon>
        <taxon>Brachypylina</taxon>
        <taxon>Oppioidea</taxon>
        <taxon>Oppiidae</taxon>
        <taxon>Oppiella</taxon>
    </lineage>
</organism>
<feature type="transmembrane region" description="Helical" evidence="26">
    <location>
        <begin position="350"/>
        <end position="369"/>
    </location>
</feature>
<dbReference type="GO" id="GO:0006820">
    <property type="term" value="P:monoatomic anion transport"/>
    <property type="evidence" value="ECO:0007669"/>
    <property type="project" value="TreeGrafter"/>
</dbReference>
<evidence type="ECO:0000313" key="28">
    <source>
        <dbReference type="EMBL" id="CAD7658942.1"/>
    </source>
</evidence>
<comment type="catalytic activity">
    <reaction evidence="19">
        <text>L-glutamate(out) = L-glutamate(in)</text>
        <dbReference type="Rhea" id="RHEA:66336"/>
        <dbReference type="ChEBI" id="CHEBI:29985"/>
    </reaction>
    <physiologicalReaction direction="left-to-right" evidence="19">
        <dbReference type="Rhea" id="RHEA:66337"/>
    </physiologicalReaction>
</comment>
<feature type="transmembrane region" description="Helical" evidence="26">
    <location>
        <begin position="312"/>
        <end position="329"/>
    </location>
</feature>
<dbReference type="GO" id="GO:0016323">
    <property type="term" value="C:basolateral plasma membrane"/>
    <property type="evidence" value="ECO:0007669"/>
    <property type="project" value="UniProtKB-SubCell"/>
</dbReference>
<keyword evidence="11 26" id="KW-0472">Membrane</keyword>
<evidence type="ECO:0000256" key="19">
    <source>
        <dbReference type="ARBA" id="ARBA00051447"/>
    </source>
</evidence>
<comment type="function">
    <text evidence="21">Receptor for CM101, a polysaccharide produced by group B Streptococcus with antipathoangiogenic properties.</text>
</comment>
<keyword evidence="6" id="KW-1003">Cell membrane</keyword>
<evidence type="ECO:0000256" key="23">
    <source>
        <dbReference type="ARBA" id="ARBA00080244"/>
    </source>
</evidence>
<comment type="catalytic activity">
    <reaction evidence="20">
        <text>D-glucuronate(out) + H(+)(out) = D-glucuronate(in) + H(+)(in)</text>
        <dbReference type="Rhea" id="RHEA:72591"/>
        <dbReference type="ChEBI" id="CHEBI:15378"/>
        <dbReference type="ChEBI" id="CHEBI:58720"/>
    </reaction>
    <physiologicalReaction direction="left-to-right" evidence="20">
        <dbReference type="Rhea" id="RHEA:72592"/>
    </physiologicalReaction>
</comment>
<sequence length="505" mass="55504">MKNKSSQNNEENDGSGCLKAIPMRFVFVFMGFIGFNLVYSFKVVLSVAIVAMVRGTNTSSDKSHECRVSEFSNTTSTTGEFDWTDSQKASLLGAFFYGYVLTQLPGGQLAEKFGAKWIFGSSVLITAILSLISPVAAKWSYSAYFAVRVGQGLAEGVVFPVMNALLAKWLPKMERSLGSTIVFTGAQIGTVITMPLAGVMCDGTFLGGWPSIFYLLGVVGCVWFIFWALIVYESPDRHPYISTKELNFIRKGQGAEVVKERAPTPWKKIWTSVPMWALIITHFGQNWGFLTVLTLLPTYFEKILLLDIQKNGLYSSLPWLLCALMSWVVGTISDKVRAKGRIPITVIRKFCNGVGFFGPTICIIAVVFTKCNENASIGLFILAMGLNGFIFSGFMCTHVDMAPDYAGTLMGITNSLGNIPGFLAPIVANAFTTNNNTLQGWSYVFYLTAAIYAFTSLVYIIFASAQNQKWTESPDNDYIGGDNLKERSNGLHHTGAKDNNSFVTD</sequence>
<dbReference type="GO" id="GO:0030672">
    <property type="term" value="C:synaptic vesicle membrane"/>
    <property type="evidence" value="ECO:0007669"/>
    <property type="project" value="UniProtKB-SubCell"/>
</dbReference>
<dbReference type="FunFam" id="1.20.1250.20:FF:000003">
    <property type="entry name" value="Solute carrier family 17 member 3"/>
    <property type="match status" value="1"/>
</dbReference>
<feature type="transmembrane region" description="Helical" evidence="26">
    <location>
        <begin position="409"/>
        <end position="431"/>
    </location>
</feature>
<feature type="transmembrane region" description="Helical" evidence="26">
    <location>
        <begin position="375"/>
        <end position="397"/>
    </location>
</feature>
<feature type="transmembrane region" description="Helical" evidence="26">
    <location>
        <begin position="177"/>
        <end position="200"/>
    </location>
</feature>
<accession>A0A7R9MFJ2</accession>
<dbReference type="Proteomes" id="UP000728032">
    <property type="component" value="Unassembled WGS sequence"/>
</dbReference>
<evidence type="ECO:0000256" key="25">
    <source>
        <dbReference type="ARBA" id="ARBA00081925"/>
    </source>
</evidence>
<dbReference type="FunFam" id="1.20.1250.20:FF:000067">
    <property type="entry name" value="sialin isoform X2"/>
    <property type="match status" value="1"/>
</dbReference>
<evidence type="ECO:0000256" key="12">
    <source>
        <dbReference type="ARBA" id="ARBA00023180"/>
    </source>
</evidence>
<evidence type="ECO:0000256" key="24">
    <source>
        <dbReference type="ARBA" id="ARBA00081195"/>
    </source>
</evidence>
<feature type="transmembrane region" description="Helical" evidence="26">
    <location>
        <begin position="276"/>
        <end position="300"/>
    </location>
</feature>
<evidence type="ECO:0000256" key="16">
    <source>
        <dbReference type="ARBA" id="ARBA00050554"/>
    </source>
</evidence>
<comment type="catalytic activity">
    <reaction evidence="18">
        <text>N-acetyl-L-aspartyl-L-glutamate(out) = N-acetyl-L-aspartyl-L-glutamate(in)</text>
        <dbReference type="Rhea" id="RHEA:72599"/>
        <dbReference type="ChEBI" id="CHEBI:76931"/>
    </reaction>
    <physiologicalReaction direction="left-to-right" evidence="18">
        <dbReference type="Rhea" id="RHEA:72600"/>
    </physiologicalReaction>
</comment>
<evidence type="ECO:0000256" key="26">
    <source>
        <dbReference type="SAM" id="Phobius"/>
    </source>
</evidence>
<comment type="catalytic activity">
    <reaction evidence="16">
        <text>L-aspartate(out) = L-aspartate(in)</text>
        <dbReference type="Rhea" id="RHEA:66332"/>
        <dbReference type="ChEBI" id="CHEBI:29991"/>
    </reaction>
    <physiologicalReaction direction="left-to-right" evidence="16">
        <dbReference type="Rhea" id="RHEA:66333"/>
    </physiologicalReaction>
</comment>
<evidence type="ECO:0000256" key="15">
    <source>
        <dbReference type="ARBA" id="ARBA00050101"/>
    </source>
</evidence>
<evidence type="ECO:0000259" key="27">
    <source>
        <dbReference type="PROSITE" id="PS50850"/>
    </source>
</evidence>
<keyword evidence="9 26" id="KW-1133">Transmembrane helix</keyword>
<dbReference type="InterPro" id="IPR036259">
    <property type="entry name" value="MFS_trans_sf"/>
</dbReference>
<evidence type="ECO:0000313" key="29">
    <source>
        <dbReference type="Proteomes" id="UP000728032"/>
    </source>
</evidence>
<evidence type="ECO:0000256" key="1">
    <source>
        <dbReference type="ARBA" id="ARBA00004432"/>
    </source>
</evidence>
<evidence type="ECO:0000256" key="20">
    <source>
        <dbReference type="ARBA" id="ARBA00051612"/>
    </source>
</evidence>
<gene>
    <name evidence="28" type="ORF">ONB1V03_LOCUS15562</name>
</gene>
<keyword evidence="14" id="KW-0968">Cytoplasmic vesicle</keyword>
<comment type="subcellular location">
    <subcellularLocation>
        <location evidence="2">Basolateral cell membrane</location>
        <topology evidence="2">Multi-pass membrane protein</topology>
    </subcellularLocation>
    <subcellularLocation>
        <location evidence="3">Cytoplasmic vesicle</location>
        <location evidence="3">Secretory vesicle membrane</location>
        <topology evidence="3">Multi-pass membrane protein</topology>
    </subcellularLocation>
    <subcellularLocation>
        <location evidence="1">Cytoplasmic vesicle</location>
        <location evidence="1">Secretory vesicle</location>
        <location evidence="1">Synaptic vesicle membrane</location>
    </subcellularLocation>
    <subcellularLocation>
        <location evidence="4">Lysosome membrane</location>
    </subcellularLocation>
</comment>
<dbReference type="Gene3D" id="1.20.1250.20">
    <property type="entry name" value="MFS general substrate transporter like domains"/>
    <property type="match status" value="2"/>
</dbReference>
<evidence type="ECO:0000256" key="13">
    <source>
        <dbReference type="ARBA" id="ARBA00023228"/>
    </source>
</evidence>
<feature type="domain" description="Major facilitator superfamily (MFS) profile" evidence="27">
    <location>
        <begin position="26"/>
        <end position="467"/>
    </location>
</feature>
<dbReference type="SUPFAM" id="SSF103473">
    <property type="entry name" value="MFS general substrate transporter"/>
    <property type="match status" value="1"/>
</dbReference>
<dbReference type="PANTHER" id="PTHR11662:SF399">
    <property type="entry name" value="FI19708P1-RELATED"/>
    <property type="match status" value="1"/>
</dbReference>
<keyword evidence="10" id="KW-0770">Synapse</keyword>
<evidence type="ECO:0000256" key="5">
    <source>
        <dbReference type="ARBA" id="ARBA00022448"/>
    </source>
</evidence>